<sequence length="94" mass="9913">MVGTGGSNSGLCGNAHRWVIDWAQQGHRVIDCAGKADGVVSMRAGFVVAHIGAVIDWARQAHGEKGRVLGRKCLTICWGGFGGRFGGEFETGEK</sequence>
<dbReference type="EMBL" id="PGOL01000560">
    <property type="protein sequence ID" value="PKI68323.1"/>
    <property type="molecule type" value="Genomic_DNA"/>
</dbReference>
<dbReference type="AlphaFoldDB" id="A0A2I0KJE7"/>
<keyword evidence="2" id="KW-1185">Reference proteome</keyword>
<protein>
    <submittedName>
        <fullName evidence="1">Uncharacterized protein</fullName>
    </submittedName>
</protein>
<name>A0A2I0KJE7_PUNGR</name>
<accession>A0A2I0KJE7</accession>
<gene>
    <name evidence="1" type="ORF">CRG98_011231</name>
</gene>
<dbReference type="Proteomes" id="UP000233551">
    <property type="component" value="Unassembled WGS sequence"/>
</dbReference>
<reference evidence="1 2" key="1">
    <citation type="submission" date="2017-11" db="EMBL/GenBank/DDBJ databases">
        <title>De-novo sequencing of pomegranate (Punica granatum L.) genome.</title>
        <authorList>
            <person name="Akparov Z."/>
            <person name="Amiraslanov A."/>
            <person name="Hajiyeva S."/>
            <person name="Abbasov M."/>
            <person name="Kaur K."/>
            <person name="Hamwieh A."/>
            <person name="Solovyev V."/>
            <person name="Salamov A."/>
            <person name="Braich B."/>
            <person name="Kosarev P."/>
            <person name="Mahmoud A."/>
            <person name="Hajiyev E."/>
            <person name="Babayeva S."/>
            <person name="Izzatullayeva V."/>
            <person name="Mammadov A."/>
            <person name="Mammadov A."/>
            <person name="Sharifova S."/>
            <person name="Ojaghi J."/>
            <person name="Eynullazada K."/>
            <person name="Bayramov B."/>
            <person name="Abdulazimova A."/>
            <person name="Shahmuradov I."/>
        </authorList>
    </citation>
    <scope>NUCLEOTIDE SEQUENCE [LARGE SCALE GENOMIC DNA]</scope>
    <source>
        <strain evidence="2">cv. AG2017</strain>
        <tissue evidence="1">Leaf</tissue>
    </source>
</reference>
<comment type="caution">
    <text evidence="1">The sequence shown here is derived from an EMBL/GenBank/DDBJ whole genome shotgun (WGS) entry which is preliminary data.</text>
</comment>
<proteinExistence type="predicted"/>
<organism evidence="1 2">
    <name type="scientific">Punica granatum</name>
    <name type="common">Pomegranate</name>
    <dbReference type="NCBI Taxonomy" id="22663"/>
    <lineage>
        <taxon>Eukaryota</taxon>
        <taxon>Viridiplantae</taxon>
        <taxon>Streptophyta</taxon>
        <taxon>Embryophyta</taxon>
        <taxon>Tracheophyta</taxon>
        <taxon>Spermatophyta</taxon>
        <taxon>Magnoliopsida</taxon>
        <taxon>eudicotyledons</taxon>
        <taxon>Gunneridae</taxon>
        <taxon>Pentapetalae</taxon>
        <taxon>rosids</taxon>
        <taxon>malvids</taxon>
        <taxon>Myrtales</taxon>
        <taxon>Lythraceae</taxon>
        <taxon>Punica</taxon>
    </lineage>
</organism>
<evidence type="ECO:0000313" key="1">
    <source>
        <dbReference type="EMBL" id="PKI68323.1"/>
    </source>
</evidence>
<evidence type="ECO:0000313" key="2">
    <source>
        <dbReference type="Proteomes" id="UP000233551"/>
    </source>
</evidence>